<evidence type="ECO:0000313" key="2">
    <source>
        <dbReference type="Proteomes" id="UP001057402"/>
    </source>
</evidence>
<dbReference type="EMBL" id="CM042881">
    <property type="protein sequence ID" value="KAI4386229.1"/>
    <property type="molecule type" value="Genomic_DNA"/>
</dbReference>
<comment type="caution">
    <text evidence="1">The sequence shown here is derived from an EMBL/GenBank/DDBJ whole genome shotgun (WGS) entry which is preliminary data.</text>
</comment>
<reference evidence="2" key="1">
    <citation type="journal article" date="2023" name="Front. Plant Sci.">
        <title>Chromosomal-level genome assembly of Melastoma candidum provides insights into trichome evolution.</title>
        <authorList>
            <person name="Zhong Y."/>
            <person name="Wu W."/>
            <person name="Sun C."/>
            <person name="Zou P."/>
            <person name="Liu Y."/>
            <person name="Dai S."/>
            <person name="Zhou R."/>
        </authorList>
    </citation>
    <scope>NUCLEOTIDE SEQUENCE [LARGE SCALE GENOMIC DNA]</scope>
</reference>
<name>A0ACB9S581_9MYRT</name>
<evidence type="ECO:0000313" key="1">
    <source>
        <dbReference type="EMBL" id="KAI4386229.1"/>
    </source>
</evidence>
<keyword evidence="2" id="KW-1185">Reference proteome</keyword>
<protein>
    <submittedName>
        <fullName evidence="1">Uncharacterized protein</fullName>
    </submittedName>
</protein>
<proteinExistence type="predicted"/>
<gene>
    <name evidence="1" type="ORF">MLD38_004178</name>
</gene>
<sequence>MKSSASGLSFSSTLLSAEKKEVAAPVRWSLAAGPAGRGLAKACAFSYRKFVEFGLGELGRRAHLIPSPLQGEFSSRKALDGKTEMEFLAYKAPGIRLIRSLRIGGGGDGMQVLDFAIFPEPEYDLPIFCANFFSASNTNIVVLDLNPLHNVIENDDYKEKYYHGLLPLGMKYAEALPWGGKLTSESLSFFSPIVIWTRFPSSKDMHEVLYSAFVDYLKAWVSLMDLAAREVDLSVVVAHHKAQHRYLTWRAEKDPGHQVLRRLIGEADTKTVIRRFLFDGVDSLGSKTFLDYFPEYQCKDGSINEKRSMVGKSFASRPWSPSGKFIGKGTAD</sequence>
<accession>A0ACB9S581</accession>
<organism evidence="1 2">
    <name type="scientific">Melastoma candidum</name>
    <dbReference type="NCBI Taxonomy" id="119954"/>
    <lineage>
        <taxon>Eukaryota</taxon>
        <taxon>Viridiplantae</taxon>
        <taxon>Streptophyta</taxon>
        <taxon>Embryophyta</taxon>
        <taxon>Tracheophyta</taxon>
        <taxon>Spermatophyta</taxon>
        <taxon>Magnoliopsida</taxon>
        <taxon>eudicotyledons</taxon>
        <taxon>Gunneridae</taxon>
        <taxon>Pentapetalae</taxon>
        <taxon>rosids</taxon>
        <taxon>malvids</taxon>
        <taxon>Myrtales</taxon>
        <taxon>Melastomataceae</taxon>
        <taxon>Melastomatoideae</taxon>
        <taxon>Melastomateae</taxon>
        <taxon>Melastoma</taxon>
    </lineage>
</organism>
<dbReference type="Proteomes" id="UP001057402">
    <property type="component" value="Chromosome 2"/>
</dbReference>